<name>A0A8K1C6Z0_PYTOL</name>
<dbReference type="Pfam" id="PF08450">
    <property type="entry name" value="SGL"/>
    <property type="match status" value="1"/>
</dbReference>
<feature type="domain" description="SMP-30/Gluconolactonase/LRE-like region" evidence="5">
    <location>
        <begin position="61"/>
        <end position="296"/>
    </location>
</feature>
<feature type="binding site" evidence="3">
    <location>
        <position position="199"/>
    </location>
    <ligand>
        <name>a divalent metal cation</name>
        <dbReference type="ChEBI" id="CHEBI:60240"/>
    </ligand>
</feature>
<feature type="binding site" evidence="3">
    <location>
        <position position="245"/>
    </location>
    <ligand>
        <name>a divalent metal cation</name>
        <dbReference type="ChEBI" id="CHEBI:60240"/>
    </ligand>
</feature>
<feature type="active site" description="Proton donor/acceptor" evidence="2">
    <location>
        <position position="245"/>
    </location>
</feature>
<keyword evidence="4" id="KW-0812">Transmembrane</keyword>
<dbReference type="PANTHER" id="PTHR10907:SF47">
    <property type="entry name" value="REGUCALCIN"/>
    <property type="match status" value="1"/>
</dbReference>
<dbReference type="GO" id="GO:0005509">
    <property type="term" value="F:calcium ion binding"/>
    <property type="evidence" value="ECO:0007669"/>
    <property type="project" value="TreeGrafter"/>
</dbReference>
<evidence type="ECO:0000256" key="1">
    <source>
        <dbReference type="ARBA" id="ARBA00008853"/>
    </source>
</evidence>
<keyword evidence="4" id="KW-1133">Transmembrane helix</keyword>
<feature type="binding site" evidence="3">
    <location>
        <position position="149"/>
    </location>
    <ligand>
        <name>substrate</name>
    </ligand>
</feature>
<comment type="caution">
    <text evidence="6">The sequence shown here is derived from an EMBL/GenBank/DDBJ whole genome shotgun (WGS) entry which is preliminary data.</text>
</comment>
<dbReference type="InterPro" id="IPR013658">
    <property type="entry name" value="SGL"/>
</dbReference>
<protein>
    <recommendedName>
        <fullName evidence="5">SMP-30/Gluconolactonase/LRE-like region domain-containing protein</fullName>
    </recommendedName>
</protein>
<dbReference type="AlphaFoldDB" id="A0A8K1C6Z0"/>
<evidence type="ECO:0000259" key="5">
    <source>
        <dbReference type="Pfam" id="PF08450"/>
    </source>
</evidence>
<evidence type="ECO:0000313" key="7">
    <source>
        <dbReference type="Proteomes" id="UP000794436"/>
    </source>
</evidence>
<accession>A0A8K1C6Z0</accession>
<evidence type="ECO:0000256" key="4">
    <source>
        <dbReference type="SAM" id="Phobius"/>
    </source>
</evidence>
<evidence type="ECO:0000313" key="6">
    <source>
        <dbReference type="EMBL" id="TMW57566.1"/>
    </source>
</evidence>
<comment type="similarity">
    <text evidence="1">Belongs to the SMP-30/CGR1 family.</text>
</comment>
<keyword evidence="4" id="KW-0472">Membrane</keyword>
<feature type="binding site" evidence="3">
    <location>
        <position position="167"/>
    </location>
    <ligand>
        <name>substrate</name>
    </ligand>
</feature>
<keyword evidence="3" id="KW-0862">Zinc</keyword>
<evidence type="ECO:0000256" key="3">
    <source>
        <dbReference type="PIRSR" id="PIRSR605511-2"/>
    </source>
</evidence>
<keyword evidence="7" id="KW-1185">Reference proteome</keyword>
<dbReference type="GO" id="GO:0004341">
    <property type="term" value="F:gluconolactonase activity"/>
    <property type="evidence" value="ECO:0007669"/>
    <property type="project" value="TreeGrafter"/>
</dbReference>
<feature type="binding site" evidence="3">
    <location>
        <position position="147"/>
    </location>
    <ligand>
        <name>substrate</name>
    </ligand>
</feature>
<gene>
    <name evidence="6" type="ORF">Poli38472_003491</name>
</gene>
<dbReference type="EMBL" id="SPLM01000144">
    <property type="protein sequence ID" value="TMW57566.1"/>
    <property type="molecule type" value="Genomic_DNA"/>
</dbReference>
<dbReference type="Gene3D" id="2.120.10.30">
    <property type="entry name" value="TolB, C-terminal domain"/>
    <property type="match status" value="1"/>
</dbReference>
<evidence type="ECO:0000256" key="2">
    <source>
        <dbReference type="PIRSR" id="PIRSR605511-1"/>
    </source>
</evidence>
<dbReference type="InterPro" id="IPR011042">
    <property type="entry name" value="6-blade_b-propeller_TolB-like"/>
</dbReference>
<reference evidence="6" key="1">
    <citation type="submission" date="2019-03" db="EMBL/GenBank/DDBJ databases">
        <title>Long read genome sequence of the mycoparasitic Pythium oligandrum ATCC 38472 isolated from sugarbeet rhizosphere.</title>
        <authorList>
            <person name="Gaulin E."/>
        </authorList>
    </citation>
    <scope>NUCLEOTIDE SEQUENCE</scope>
    <source>
        <strain evidence="6">ATCC 38472_TT</strain>
    </source>
</reference>
<feature type="transmembrane region" description="Helical" evidence="4">
    <location>
        <begin position="12"/>
        <end position="33"/>
    </location>
</feature>
<comment type="cofactor">
    <cofactor evidence="3">
        <name>Zn(2+)</name>
        <dbReference type="ChEBI" id="CHEBI:29105"/>
    </cofactor>
    <text evidence="3">Binds 1 divalent metal cation per subunit.</text>
</comment>
<sequence length="360" mass="39749">MTRVATTQDELFAPTSLSFPLVLFPFTWLWRFFTRRFGIFAAKWNETEPTAELLVKDIVYGETPRFRLEENALYFTDMLGKQVLRWDLDKKQHTLVYESNEGLSGLGWLPDGRLLIVAMVTRKLLAFNEKTKVVEEYADISEVTRHRANDMVVDTKGRAYVGNFGYDFADALHARTTTVVRVDLDRSVHVEATKMLFPNGSVITPDGKTLIIAETFAGDLTAFDIASDGSLSNRRVWAHVGLPCDGICLDAEGCVWASISQVGAYPIGGALVRVQEGGAIKNLYGFGQNGISNGVFACQLGTDAQGKHYLFFLEAKTAFEDAIFKHGPAKARENGQLKAIPVAVGPARIPGNNKYCGGYC</sequence>
<dbReference type="SUPFAM" id="SSF63829">
    <property type="entry name" value="Calcium-dependent phosphotriesterase"/>
    <property type="match status" value="1"/>
</dbReference>
<proteinExistence type="inferred from homology"/>
<dbReference type="PANTHER" id="PTHR10907">
    <property type="entry name" value="REGUCALCIN"/>
    <property type="match status" value="1"/>
</dbReference>
<dbReference type="OrthoDB" id="423498at2759"/>
<dbReference type="PRINTS" id="PR01790">
    <property type="entry name" value="SMP30FAMILY"/>
</dbReference>
<feature type="binding site" evidence="3">
    <location>
        <position position="62"/>
    </location>
    <ligand>
        <name>a divalent metal cation</name>
        <dbReference type="ChEBI" id="CHEBI:60240"/>
    </ligand>
</feature>
<dbReference type="InterPro" id="IPR005511">
    <property type="entry name" value="SMP-30"/>
</dbReference>
<dbReference type="Proteomes" id="UP000794436">
    <property type="component" value="Unassembled WGS sequence"/>
</dbReference>
<organism evidence="6 7">
    <name type="scientific">Pythium oligandrum</name>
    <name type="common">Mycoparasitic fungus</name>
    <dbReference type="NCBI Taxonomy" id="41045"/>
    <lineage>
        <taxon>Eukaryota</taxon>
        <taxon>Sar</taxon>
        <taxon>Stramenopiles</taxon>
        <taxon>Oomycota</taxon>
        <taxon>Peronosporomycetes</taxon>
        <taxon>Pythiales</taxon>
        <taxon>Pythiaceae</taxon>
        <taxon>Pythium</taxon>
    </lineage>
</organism>
<keyword evidence="3" id="KW-0479">Metal-binding</keyword>
<dbReference type="GO" id="GO:0019853">
    <property type="term" value="P:L-ascorbic acid biosynthetic process"/>
    <property type="evidence" value="ECO:0007669"/>
    <property type="project" value="TreeGrafter"/>
</dbReference>